<dbReference type="AlphaFoldDB" id="A0A6D2J854"/>
<sequence>MRCSVAAASLVARQLNGELSTFNKNHFEFEVKDEGTYVMSQEQSLISASFLGAGDSNIFEEEEECGYGIAEDLLDLYGPKEKSPDRKAELIATIDRLKRVRNRNRRLENKLFR</sequence>
<organism evidence="1 2">
    <name type="scientific">Microthlaspi erraticum</name>
    <dbReference type="NCBI Taxonomy" id="1685480"/>
    <lineage>
        <taxon>Eukaryota</taxon>
        <taxon>Viridiplantae</taxon>
        <taxon>Streptophyta</taxon>
        <taxon>Embryophyta</taxon>
        <taxon>Tracheophyta</taxon>
        <taxon>Spermatophyta</taxon>
        <taxon>Magnoliopsida</taxon>
        <taxon>eudicotyledons</taxon>
        <taxon>Gunneridae</taxon>
        <taxon>Pentapetalae</taxon>
        <taxon>rosids</taxon>
        <taxon>malvids</taxon>
        <taxon>Brassicales</taxon>
        <taxon>Brassicaceae</taxon>
        <taxon>Coluteocarpeae</taxon>
        <taxon>Microthlaspi</taxon>
    </lineage>
</organism>
<reference evidence="1" key="1">
    <citation type="submission" date="2020-01" db="EMBL/GenBank/DDBJ databases">
        <authorList>
            <person name="Mishra B."/>
        </authorList>
    </citation>
    <scope>NUCLEOTIDE SEQUENCE [LARGE SCALE GENOMIC DNA]</scope>
</reference>
<keyword evidence="2" id="KW-1185">Reference proteome</keyword>
<protein>
    <submittedName>
        <fullName evidence="1">Uncharacterized protein</fullName>
    </submittedName>
</protein>
<accession>A0A6D2J854</accession>
<dbReference type="EMBL" id="CACVBM020001132">
    <property type="protein sequence ID" value="CAA7033456.1"/>
    <property type="molecule type" value="Genomic_DNA"/>
</dbReference>
<evidence type="ECO:0000313" key="1">
    <source>
        <dbReference type="EMBL" id="CAA7033456.1"/>
    </source>
</evidence>
<proteinExistence type="predicted"/>
<name>A0A6D2J854_9BRAS</name>
<gene>
    <name evidence="1" type="ORF">MERR_LOCUS20691</name>
</gene>
<evidence type="ECO:0000313" key="2">
    <source>
        <dbReference type="Proteomes" id="UP000467841"/>
    </source>
</evidence>
<comment type="caution">
    <text evidence="1">The sequence shown here is derived from an EMBL/GenBank/DDBJ whole genome shotgun (WGS) entry which is preliminary data.</text>
</comment>
<dbReference type="Proteomes" id="UP000467841">
    <property type="component" value="Unassembled WGS sequence"/>
</dbReference>